<keyword evidence="1" id="KW-0732">Signal</keyword>
<evidence type="ECO:0000313" key="2">
    <source>
        <dbReference type="EMBL" id="KRK95972.1"/>
    </source>
</evidence>
<dbReference type="Proteomes" id="UP000051955">
    <property type="component" value="Unassembled WGS sequence"/>
</dbReference>
<dbReference type="RefSeq" id="WP_057801254.1">
    <property type="nucleotide sequence ID" value="NZ_AZDV01000005.1"/>
</dbReference>
<dbReference type="EMBL" id="AZDV01000005">
    <property type="protein sequence ID" value="KRK95972.1"/>
    <property type="molecule type" value="Genomic_DNA"/>
</dbReference>
<keyword evidence="3" id="KW-1185">Reference proteome</keyword>
<organism evidence="2 3">
    <name type="scientific">Levilactobacillus acidifarinae DSM 19394 = JCM 15949</name>
    <dbReference type="NCBI Taxonomy" id="1423715"/>
    <lineage>
        <taxon>Bacteria</taxon>
        <taxon>Bacillati</taxon>
        <taxon>Bacillota</taxon>
        <taxon>Bacilli</taxon>
        <taxon>Lactobacillales</taxon>
        <taxon>Lactobacillaceae</taxon>
        <taxon>Levilactobacillus</taxon>
    </lineage>
</organism>
<sequence>MLKVKYLALVALTTLTLGAVSTTTASAATWHKGTPKVLRGKYQDLHKTPAQGFASEYTFTAKKFLWGISNMPLQSHSRLRYQRLGAHRYRLKGHVARRGIVLPMTRDYVIYRKGQTLKLTYYESYQKLGFKGASLAKKVGHFHS</sequence>
<protein>
    <submittedName>
        <fullName evidence="2">Uncharacterized protein</fullName>
    </submittedName>
</protein>
<dbReference type="OrthoDB" id="2323055at2"/>
<evidence type="ECO:0000256" key="1">
    <source>
        <dbReference type="SAM" id="SignalP"/>
    </source>
</evidence>
<comment type="caution">
    <text evidence="2">The sequence shown here is derived from an EMBL/GenBank/DDBJ whole genome shotgun (WGS) entry which is preliminary data.</text>
</comment>
<accession>A0A0R1LS12</accession>
<dbReference type="AlphaFoldDB" id="A0A0R1LS12"/>
<feature type="chain" id="PRO_5006407536" evidence="1">
    <location>
        <begin position="28"/>
        <end position="144"/>
    </location>
</feature>
<name>A0A0R1LS12_9LACO</name>
<evidence type="ECO:0000313" key="3">
    <source>
        <dbReference type="Proteomes" id="UP000051955"/>
    </source>
</evidence>
<feature type="signal peptide" evidence="1">
    <location>
        <begin position="1"/>
        <end position="27"/>
    </location>
</feature>
<proteinExistence type="predicted"/>
<dbReference type="PATRIC" id="fig|1423715.3.peg.2511"/>
<gene>
    <name evidence="2" type="ORF">FD25_GL002433</name>
</gene>
<reference evidence="2 3" key="1">
    <citation type="journal article" date="2015" name="Genome Announc.">
        <title>Expanding the biotechnology potential of lactobacilli through comparative genomics of 213 strains and associated genera.</title>
        <authorList>
            <person name="Sun Z."/>
            <person name="Harris H.M."/>
            <person name="McCann A."/>
            <person name="Guo C."/>
            <person name="Argimon S."/>
            <person name="Zhang W."/>
            <person name="Yang X."/>
            <person name="Jeffery I.B."/>
            <person name="Cooney J.C."/>
            <person name="Kagawa T.F."/>
            <person name="Liu W."/>
            <person name="Song Y."/>
            <person name="Salvetti E."/>
            <person name="Wrobel A."/>
            <person name="Rasinkangas P."/>
            <person name="Parkhill J."/>
            <person name="Rea M.C."/>
            <person name="O'Sullivan O."/>
            <person name="Ritari J."/>
            <person name="Douillard F.P."/>
            <person name="Paul Ross R."/>
            <person name="Yang R."/>
            <person name="Briner A.E."/>
            <person name="Felis G.E."/>
            <person name="de Vos W.M."/>
            <person name="Barrangou R."/>
            <person name="Klaenhammer T.R."/>
            <person name="Caufield P.W."/>
            <person name="Cui Y."/>
            <person name="Zhang H."/>
            <person name="O'Toole P.W."/>
        </authorList>
    </citation>
    <scope>NUCLEOTIDE SEQUENCE [LARGE SCALE GENOMIC DNA]</scope>
    <source>
        <strain evidence="2 3">DSM 19394</strain>
    </source>
</reference>